<comment type="caution">
    <text evidence="2">The sequence shown here is derived from an EMBL/GenBank/DDBJ whole genome shotgun (WGS) entry which is preliminary data.</text>
</comment>
<feature type="compositionally biased region" description="Acidic residues" evidence="1">
    <location>
        <begin position="395"/>
        <end position="404"/>
    </location>
</feature>
<feature type="compositionally biased region" description="Basic and acidic residues" evidence="1">
    <location>
        <begin position="359"/>
        <end position="368"/>
    </location>
</feature>
<feature type="region of interest" description="Disordered" evidence="1">
    <location>
        <begin position="454"/>
        <end position="473"/>
    </location>
</feature>
<dbReference type="EMBL" id="MJFZ01001122">
    <property type="protein sequence ID" value="RAW23154.1"/>
    <property type="molecule type" value="Genomic_DNA"/>
</dbReference>
<feature type="region of interest" description="Disordered" evidence="1">
    <location>
        <begin position="1"/>
        <end position="36"/>
    </location>
</feature>
<gene>
    <name evidence="2" type="ORF">PC110_g20410</name>
</gene>
<organism evidence="2 3">
    <name type="scientific">Phytophthora cactorum</name>
    <dbReference type="NCBI Taxonomy" id="29920"/>
    <lineage>
        <taxon>Eukaryota</taxon>
        <taxon>Sar</taxon>
        <taxon>Stramenopiles</taxon>
        <taxon>Oomycota</taxon>
        <taxon>Peronosporomycetes</taxon>
        <taxon>Peronosporales</taxon>
        <taxon>Peronosporaceae</taxon>
        <taxon>Phytophthora</taxon>
    </lineage>
</organism>
<feature type="compositionally biased region" description="Low complexity" evidence="1">
    <location>
        <begin position="380"/>
        <end position="394"/>
    </location>
</feature>
<accession>A0A329RF39</accession>
<evidence type="ECO:0000256" key="1">
    <source>
        <dbReference type="SAM" id="MobiDB-lite"/>
    </source>
</evidence>
<feature type="compositionally biased region" description="Polar residues" evidence="1">
    <location>
        <begin position="1"/>
        <end position="20"/>
    </location>
</feature>
<evidence type="ECO:0000313" key="2">
    <source>
        <dbReference type="EMBL" id="RAW23154.1"/>
    </source>
</evidence>
<dbReference type="OrthoDB" id="114360at2759"/>
<feature type="region of interest" description="Disordered" evidence="1">
    <location>
        <begin position="359"/>
        <end position="404"/>
    </location>
</feature>
<dbReference type="AlphaFoldDB" id="A0A329RF39"/>
<sequence length="539" mass="58535">MNRGSANCTNTTKASSSSPPTLIGLGPDGLPQLSNPPVEARSIFAFIAGSEWPDEDLENGQTTENGNYCDGTFADGGGNENDRPGPGPGDGFSEASIDSAVSVERLAPKKAPKVADCAKRFAKKLRLRAVTNHGRSIDVQGIGNGALTTKRRVLVKVNLERRLVYEFEMWALPHNAGVVVVLGMDFMIPAGVRLDLYRSTAMLPGETTLTLLKSKKMETNPVGRREKNQSPAETHALWVRRTEKLILTLLSNHHGDLAKVRLTNVADRDTTCDVFTDFVVWVTHGDLSLEAGYVRQKSRRYQNWQVLVYKDLRDLTLLGLERECYERWAAAQPSLVDQPVYTTSTDILRRRSDDLGHGLTLRDGRVEEASGTSDADDPSVTVGVGATTEVTGDASDGDDDGDDVSDTCNAWDHTEAATECFETCSSDVANGSYVNCDVSDPGKTDLGDMMVDSRVTSREQSLSSDEDPRTQPKRREAAMMVLSMDQNAVAELDATFVSAMRVSVAKETQGPAEGDATCEHPVADAGLEDYAHELAFLPD</sequence>
<protein>
    <submittedName>
        <fullName evidence="2">Uncharacterized protein</fullName>
    </submittedName>
</protein>
<name>A0A329RF39_9STRA</name>
<keyword evidence="3" id="KW-1185">Reference proteome</keyword>
<dbReference type="VEuPathDB" id="FungiDB:PC110_g20410"/>
<dbReference type="Proteomes" id="UP000251314">
    <property type="component" value="Unassembled WGS sequence"/>
</dbReference>
<evidence type="ECO:0000313" key="3">
    <source>
        <dbReference type="Proteomes" id="UP000251314"/>
    </source>
</evidence>
<reference evidence="2 3" key="1">
    <citation type="submission" date="2018-01" db="EMBL/GenBank/DDBJ databases">
        <title>Draft genome of the strawberry crown rot pathogen Phytophthora cactorum.</title>
        <authorList>
            <person name="Armitage A.D."/>
            <person name="Lysoe E."/>
            <person name="Nellist C.F."/>
            <person name="Harrison R.J."/>
            <person name="Brurberg M.B."/>
        </authorList>
    </citation>
    <scope>NUCLEOTIDE SEQUENCE [LARGE SCALE GENOMIC DNA]</scope>
    <source>
        <strain evidence="2 3">10300</strain>
    </source>
</reference>
<proteinExistence type="predicted"/>
<feature type="region of interest" description="Disordered" evidence="1">
    <location>
        <begin position="53"/>
        <end position="95"/>
    </location>
</feature>